<dbReference type="EC" id="2.7.6.2" evidence="10"/>
<dbReference type="GO" id="GO:0009229">
    <property type="term" value="P:thiamine diphosphate biosynthetic process"/>
    <property type="evidence" value="ECO:0007669"/>
    <property type="project" value="UniProtKB-UniRule"/>
</dbReference>
<dbReference type="InterPro" id="IPR007371">
    <property type="entry name" value="TPK_catalytic"/>
</dbReference>
<dbReference type="FunFam" id="3.40.50.10240:FF:000006">
    <property type="entry name" value="Thiamin pyrophosphokinase 1"/>
    <property type="match status" value="1"/>
</dbReference>
<comment type="catalytic activity">
    <reaction evidence="10">
        <text>thiamine + ATP = thiamine diphosphate + AMP + H(+)</text>
        <dbReference type="Rhea" id="RHEA:11576"/>
        <dbReference type="ChEBI" id="CHEBI:15378"/>
        <dbReference type="ChEBI" id="CHEBI:18385"/>
        <dbReference type="ChEBI" id="CHEBI:30616"/>
        <dbReference type="ChEBI" id="CHEBI:58937"/>
        <dbReference type="ChEBI" id="CHEBI:456215"/>
    </reaction>
</comment>
<comment type="similarity">
    <text evidence="2 10">Belongs to the thiamine pyrophosphokinase family.</text>
</comment>
<dbReference type="SUPFAM" id="SSF63862">
    <property type="entry name" value="Thiamin pyrophosphokinase, substrate-binding domain"/>
    <property type="match status" value="1"/>
</dbReference>
<dbReference type="FunFam" id="2.60.120.320:FF:000002">
    <property type="entry name" value="Thiamine pyrophosphokinase"/>
    <property type="match status" value="1"/>
</dbReference>
<evidence type="ECO:0000256" key="1">
    <source>
        <dbReference type="ARBA" id="ARBA00005078"/>
    </source>
</evidence>
<dbReference type="PIRSF" id="PIRSF031057">
    <property type="entry name" value="Thiamin_pyrophosphokinase"/>
    <property type="match status" value="1"/>
</dbReference>
<evidence type="ECO:0000256" key="7">
    <source>
        <dbReference type="ARBA" id="ARBA00022840"/>
    </source>
</evidence>
<keyword evidence="6 10" id="KW-0418">Kinase</keyword>
<dbReference type="GO" id="GO:0005829">
    <property type="term" value="C:cytosol"/>
    <property type="evidence" value="ECO:0007669"/>
    <property type="project" value="UniProtKB-ARBA"/>
</dbReference>
<dbReference type="GO" id="GO:0006772">
    <property type="term" value="P:thiamine metabolic process"/>
    <property type="evidence" value="ECO:0007669"/>
    <property type="project" value="InterPro"/>
</dbReference>
<evidence type="ECO:0000256" key="6">
    <source>
        <dbReference type="ARBA" id="ARBA00022777"/>
    </source>
</evidence>
<dbReference type="PANTHER" id="PTHR13622">
    <property type="entry name" value="THIAMIN PYROPHOSPHOKINASE"/>
    <property type="match status" value="1"/>
</dbReference>
<comment type="pathway">
    <text evidence="1 10">Cofactor biosynthesis; thiamine diphosphate biosynthesis; thiamine diphosphate from thiamine: step 1/1.</text>
</comment>
<comment type="caution">
    <text evidence="12">The sequence shown here is derived from an EMBL/GenBank/DDBJ whole genome shotgun (WGS) entry which is preliminary data.</text>
</comment>
<keyword evidence="4 10" id="KW-0808">Transferase</keyword>
<evidence type="ECO:0000256" key="5">
    <source>
        <dbReference type="ARBA" id="ARBA00022741"/>
    </source>
</evidence>
<dbReference type="Pfam" id="PF04265">
    <property type="entry name" value="TPK_B1_binding"/>
    <property type="match status" value="1"/>
</dbReference>
<dbReference type="Gene3D" id="3.40.50.10240">
    <property type="entry name" value="Thiamin pyrophosphokinase, catalytic domain"/>
    <property type="match status" value="1"/>
</dbReference>
<dbReference type="InterPro" id="IPR016966">
    <property type="entry name" value="Thiamin_pyrophosphokinase_euk"/>
</dbReference>
<dbReference type="GO" id="GO:0004788">
    <property type="term" value="F:thiamine diphosphokinase activity"/>
    <property type="evidence" value="ECO:0007669"/>
    <property type="project" value="UniProtKB-UniRule"/>
</dbReference>
<dbReference type="STRING" id="50429.A0A2B4STM6"/>
<evidence type="ECO:0000256" key="9">
    <source>
        <dbReference type="ARBA" id="ARBA00055888"/>
    </source>
</evidence>
<dbReference type="SUPFAM" id="SSF63999">
    <property type="entry name" value="Thiamin pyrophosphokinase, catalytic domain"/>
    <property type="match status" value="1"/>
</dbReference>
<dbReference type="GO" id="GO:0030975">
    <property type="term" value="F:thiamine binding"/>
    <property type="evidence" value="ECO:0007669"/>
    <property type="project" value="UniProtKB-UniRule"/>
</dbReference>
<dbReference type="GO" id="GO:0005524">
    <property type="term" value="F:ATP binding"/>
    <property type="evidence" value="ECO:0007669"/>
    <property type="project" value="UniProtKB-UniRule"/>
</dbReference>
<dbReference type="UniPathway" id="UPA00060">
    <property type="reaction ID" value="UER00597"/>
</dbReference>
<comment type="subunit">
    <text evidence="3">Homodimer.</text>
</comment>
<dbReference type="InterPro" id="IPR006282">
    <property type="entry name" value="Thi_PPkinase"/>
</dbReference>
<evidence type="ECO:0000256" key="10">
    <source>
        <dbReference type="PIRNR" id="PIRNR031057"/>
    </source>
</evidence>
<evidence type="ECO:0000313" key="13">
    <source>
        <dbReference type="Proteomes" id="UP000225706"/>
    </source>
</evidence>
<evidence type="ECO:0000256" key="3">
    <source>
        <dbReference type="ARBA" id="ARBA00011738"/>
    </source>
</evidence>
<evidence type="ECO:0000256" key="4">
    <source>
        <dbReference type="ARBA" id="ARBA00022679"/>
    </source>
</evidence>
<dbReference type="GO" id="GO:0141200">
    <property type="term" value="F:UTP thiamine diphosphokinase activity"/>
    <property type="evidence" value="ECO:0007669"/>
    <property type="project" value="RHEA"/>
</dbReference>
<comment type="function">
    <text evidence="9">Catalyzes the phosphorylation of thiamine to thiamine pyrophosphate (TPP) utilizing UTP and therefore links the biosynthesis of TPP to pyrimidines metabolism. By producing thiamine pyrophosphate, a cofactor of the mitochondrial pyruvate dehydrogenase indirectly regulates pyruvate oxidation and lipogenesis. Although it can also catalyze thiamine phosphorylation using ATP and CTP in vitro, it does so with significantly lower efficiency and without physiological relevance evidence.</text>
</comment>
<keyword evidence="7 10" id="KW-0067">ATP-binding</keyword>
<evidence type="ECO:0000256" key="8">
    <source>
        <dbReference type="ARBA" id="ARBA00050898"/>
    </source>
</evidence>
<protein>
    <recommendedName>
        <fullName evidence="10">Thiamine pyrophosphokinase</fullName>
        <ecNumber evidence="10">2.7.6.2</ecNumber>
    </recommendedName>
</protein>
<dbReference type="Gene3D" id="2.60.120.320">
    <property type="entry name" value="Thiamin pyrophosphokinase, thiamin-binding domain"/>
    <property type="match status" value="1"/>
</dbReference>
<evidence type="ECO:0000256" key="2">
    <source>
        <dbReference type="ARBA" id="ARBA00006785"/>
    </source>
</evidence>
<feature type="domain" description="Thiamin pyrophosphokinase thiamin-binding" evidence="11">
    <location>
        <begin position="178"/>
        <end position="245"/>
    </location>
</feature>
<dbReference type="SMART" id="SM00983">
    <property type="entry name" value="TPK_B1_binding"/>
    <property type="match status" value="1"/>
</dbReference>
<dbReference type="PANTHER" id="PTHR13622:SF8">
    <property type="entry name" value="THIAMIN PYROPHOSPHOKINASE 1"/>
    <property type="match status" value="1"/>
</dbReference>
<accession>A0A2B4STM6</accession>
<evidence type="ECO:0000259" key="11">
    <source>
        <dbReference type="SMART" id="SM00983"/>
    </source>
</evidence>
<dbReference type="Proteomes" id="UP000225706">
    <property type="component" value="Unassembled WGS sequence"/>
</dbReference>
<sequence>MIMATEWTPLACLSSRMQRNKADKELKIALIVINMPLGGMIDKFKNLCNIASVKSYTDGGSSQVFNVVGEEQEKYLPDYISGDFDSVDPDILNFYKEKGVEIIPTPDQNETDLTKCLRILINNKSISEFDQIVVINAFGGRLDHTMANMESMFHITKLTNKPLYLMSEDSMACLLMPGYHIIRVNTGLEGEWCGLIPIGARCTRITTTGLKWNLTDGQLEFGTLVSTSNTYDGSEVVTIETDTTVLWTMGVK</sequence>
<comment type="catalytic activity">
    <reaction evidence="8">
        <text>thiamine + UTP = thiamine diphosphate + UMP + H(+)</text>
        <dbReference type="Rhea" id="RHEA:79423"/>
        <dbReference type="ChEBI" id="CHEBI:15378"/>
        <dbReference type="ChEBI" id="CHEBI:18385"/>
        <dbReference type="ChEBI" id="CHEBI:46398"/>
        <dbReference type="ChEBI" id="CHEBI:57865"/>
        <dbReference type="ChEBI" id="CHEBI:58937"/>
    </reaction>
    <physiologicalReaction direction="left-to-right" evidence="8">
        <dbReference type="Rhea" id="RHEA:79424"/>
    </physiologicalReaction>
</comment>
<gene>
    <name evidence="12" type="primary">TPK1</name>
    <name evidence="12" type="ORF">AWC38_SpisGene1897</name>
</gene>
<dbReference type="InterPro" id="IPR007373">
    <property type="entry name" value="Thiamin_PyroPKinase_B1-bd"/>
</dbReference>
<dbReference type="AlphaFoldDB" id="A0A2B4STM6"/>
<organism evidence="12 13">
    <name type="scientific">Stylophora pistillata</name>
    <name type="common">Smooth cauliflower coral</name>
    <dbReference type="NCBI Taxonomy" id="50429"/>
    <lineage>
        <taxon>Eukaryota</taxon>
        <taxon>Metazoa</taxon>
        <taxon>Cnidaria</taxon>
        <taxon>Anthozoa</taxon>
        <taxon>Hexacorallia</taxon>
        <taxon>Scleractinia</taxon>
        <taxon>Astrocoeniina</taxon>
        <taxon>Pocilloporidae</taxon>
        <taxon>Stylophora</taxon>
    </lineage>
</organism>
<dbReference type="InterPro" id="IPR036759">
    <property type="entry name" value="TPK_catalytic_sf"/>
</dbReference>
<dbReference type="InterPro" id="IPR036371">
    <property type="entry name" value="TPK_B1-bd_sf"/>
</dbReference>
<proteinExistence type="inferred from homology"/>
<dbReference type="NCBIfam" id="TIGR01378">
    <property type="entry name" value="thi_PPkinase"/>
    <property type="match status" value="1"/>
</dbReference>
<reference evidence="13" key="1">
    <citation type="journal article" date="2017" name="bioRxiv">
        <title>Comparative analysis of the genomes of Stylophora pistillata and Acropora digitifera provides evidence for extensive differences between species of corals.</title>
        <authorList>
            <person name="Voolstra C.R."/>
            <person name="Li Y."/>
            <person name="Liew Y.J."/>
            <person name="Baumgarten S."/>
            <person name="Zoccola D."/>
            <person name="Flot J.-F."/>
            <person name="Tambutte S."/>
            <person name="Allemand D."/>
            <person name="Aranda M."/>
        </authorList>
    </citation>
    <scope>NUCLEOTIDE SEQUENCE [LARGE SCALE GENOMIC DNA]</scope>
</reference>
<dbReference type="CDD" id="cd07995">
    <property type="entry name" value="TPK"/>
    <property type="match status" value="1"/>
</dbReference>
<evidence type="ECO:0000313" key="12">
    <source>
        <dbReference type="EMBL" id="PFX33251.1"/>
    </source>
</evidence>
<keyword evidence="13" id="KW-1185">Reference proteome</keyword>
<dbReference type="Pfam" id="PF04263">
    <property type="entry name" value="TPK_catalytic"/>
    <property type="match status" value="1"/>
</dbReference>
<dbReference type="EMBL" id="LSMT01000014">
    <property type="protein sequence ID" value="PFX33251.1"/>
    <property type="molecule type" value="Genomic_DNA"/>
</dbReference>
<keyword evidence="5 10" id="KW-0547">Nucleotide-binding</keyword>
<dbReference type="OrthoDB" id="25149at2759"/>
<name>A0A2B4STM6_STYPI</name>
<dbReference type="GO" id="GO:0016301">
    <property type="term" value="F:kinase activity"/>
    <property type="evidence" value="ECO:0007669"/>
    <property type="project" value="UniProtKB-UniRule"/>
</dbReference>